<keyword evidence="3" id="KW-0521">NADP</keyword>
<dbReference type="STRING" id="1042163.BRLA_c023930"/>
<dbReference type="SUPFAM" id="SSF55035">
    <property type="entry name" value="NAD-binding domain of HMG-CoA reductase"/>
    <property type="match status" value="1"/>
</dbReference>
<dbReference type="PROSITE" id="PS00318">
    <property type="entry name" value="HMG_COA_REDUCTASE_2"/>
    <property type="match status" value="1"/>
</dbReference>
<dbReference type="CDD" id="cd00643">
    <property type="entry name" value="HMG-CoA_reductase_classI"/>
    <property type="match status" value="1"/>
</dbReference>
<dbReference type="KEGG" id="blr:BRLA_c023930"/>
<evidence type="ECO:0000313" key="5">
    <source>
        <dbReference type="EMBL" id="AIG26713.1"/>
    </source>
</evidence>
<dbReference type="Proteomes" id="UP000005850">
    <property type="component" value="Chromosome"/>
</dbReference>
<dbReference type="Pfam" id="PF00368">
    <property type="entry name" value="HMG-CoA_red"/>
    <property type="match status" value="1"/>
</dbReference>
<dbReference type="PRINTS" id="PR00071">
    <property type="entry name" value="HMGCOARDTASE"/>
</dbReference>
<dbReference type="RefSeq" id="WP_003337634.1">
    <property type="nucleotide sequence ID" value="NZ_CP007806.1"/>
</dbReference>
<evidence type="ECO:0000313" key="6">
    <source>
        <dbReference type="Proteomes" id="UP000005850"/>
    </source>
</evidence>
<dbReference type="PROSITE" id="PS50065">
    <property type="entry name" value="HMG_COA_REDUCTASE_4"/>
    <property type="match status" value="1"/>
</dbReference>
<dbReference type="GO" id="GO:0004420">
    <property type="term" value="F:hydroxymethylglutaryl-CoA reductase (NADPH) activity"/>
    <property type="evidence" value="ECO:0007669"/>
    <property type="project" value="UniProtKB-EC"/>
</dbReference>
<dbReference type="InterPro" id="IPR023074">
    <property type="entry name" value="HMG_CoA_Rdtase_cat_sf"/>
</dbReference>
<dbReference type="SUPFAM" id="SSF56542">
    <property type="entry name" value="Substrate-binding domain of HMG-CoA reductase"/>
    <property type="match status" value="1"/>
</dbReference>
<dbReference type="AlphaFoldDB" id="A0A075R6E5"/>
<dbReference type="Gene3D" id="3.30.70.420">
    <property type="entry name" value="Hydroxymethylglutaryl-CoA reductase, class I/II, NAD/NADP-binding domain"/>
    <property type="match status" value="1"/>
</dbReference>
<sequence>MKCSTSKKVDNHMLRSVDDNLYQEHFATNDSPLPKRVPGGARVSSKAIESRWELLSVRPEAKEQLLGNQTVDQLELYQKNIENLIGTVSIPVGLAGPLRINGLYAQGDYYIPLATTEAALVASYSRGAQVISQAGGCRTVILKEAIGRTPGFIFESVVEASRFANWAVFEFDTFREVAQSTTNFGQLIRMDHMIEGNYVYLIFEFSTGDASGQNMVTIATQEICNYIRQHSPVPFKNSFVEANFSGDKKASAKSFMTVRGKKVCAEVVLPAKLVRQRFHTTPENMEKYWRMAFVGGVLQGMIGSQGHVANGLAALYLATGQDVACVSESSVGVTRFELTENGDLYASITLPNVIVGTVGGGTGLPSQKACLEIMGLSGAGHVHALAEVCAGLVLAGELSIIAALAADDFTRAHHKLSRGTDGTAQGMVKQYV</sequence>
<dbReference type="InterPro" id="IPR002202">
    <property type="entry name" value="HMG_CoA_Rdtase"/>
</dbReference>
<dbReference type="PANTHER" id="PTHR10572">
    <property type="entry name" value="3-HYDROXY-3-METHYLGLUTARYL-COENZYME A REDUCTASE"/>
    <property type="match status" value="1"/>
</dbReference>
<dbReference type="GO" id="GO:0015936">
    <property type="term" value="P:coenzyme A metabolic process"/>
    <property type="evidence" value="ECO:0007669"/>
    <property type="project" value="InterPro"/>
</dbReference>
<dbReference type="InterPro" id="IPR009023">
    <property type="entry name" value="HMG_CoA_Rdtase_NAD(P)-bd_sf"/>
</dbReference>
<name>A0A075R6E5_BRELA</name>
<evidence type="ECO:0000256" key="4">
    <source>
        <dbReference type="ARBA" id="ARBA00023002"/>
    </source>
</evidence>
<evidence type="ECO:0000256" key="2">
    <source>
        <dbReference type="ARBA" id="ARBA00012999"/>
    </source>
</evidence>
<organism evidence="5 6">
    <name type="scientific">Brevibacillus laterosporus LMG 15441</name>
    <dbReference type="NCBI Taxonomy" id="1042163"/>
    <lineage>
        <taxon>Bacteria</taxon>
        <taxon>Bacillati</taxon>
        <taxon>Bacillota</taxon>
        <taxon>Bacilli</taxon>
        <taxon>Bacillales</taxon>
        <taxon>Paenibacillaceae</taxon>
        <taxon>Brevibacillus</taxon>
    </lineage>
</organism>
<dbReference type="Gene3D" id="3.90.770.10">
    <property type="entry name" value="3-hydroxy-3-methylglutaryl-coenzyme A Reductase, Chain A, domain 2"/>
    <property type="match status" value="1"/>
</dbReference>
<dbReference type="eggNOG" id="COG1257">
    <property type="taxonomic scope" value="Bacteria"/>
</dbReference>
<evidence type="ECO:0000256" key="3">
    <source>
        <dbReference type="ARBA" id="ARBA00022857"/>
    </source>
</evidence>
<proteinExistence type="inferred from homology"/>
<dbReference type="EC" id="1.1.1.34" evidence="2"/>
<evidence type="ECO:0000256" key="1">
    <source>
        <dbReference type="ARBA" id="ARBA00007661"/>
    </source>
</evidence>
<keyword evidence="6" id="KW-1185">Reference proteome</keyword>
<dbReference type="EMBL" id="CP007806">
    <property type="protein sequence ID" value="AIG26713.1"/>
    <property type="molecule type" value="Genomic_DNA"/>
</dbReference>
<gene>
    <name evidence="5" type="ORF">BRLA_c023930</name>
</gene>
<protein>
    <recommendedName>
        <fullName evidence="2">hydroxymethylglutaryl-CoA reductase (NADPH)</fullName>
        <ecNumber evidence="2">1.1.1.34</ecNumber>
    </recommendedName>
</protein>
<dbReference type="InterPro" id="IPR004554">
    <property type="entry name" value="HMG_CoA_Rdtase_eu_arc"/>
</dbReference>
<reference evidence="5 6" key="1">
    <citation type="journal article" date="2011" name="J. Bacteriol.">
        <title>Genome sequence of Brevibacillus laterosporus LMG 15441, a pathogen of invertebrates.</title>
        <authorList>
            <person name="Djukic M."/>
            <person name="Poehlein A."/>
            <person name="Thurmer A."/>
            <person name="Daniel R."/>
        </authorList>
    </citation>
    <scope>NUCLEOTIDE SEQUENCE [LARGE SCALE GENOMIC DNA]</scope>
    <source>
        <strain evidence="5 6">LMG 15441</strain>
    </source>
</reference>
<comment type="similarity">
    <text evidence="1">Belongs to the HMG-CoA reductase family.</text>
</comment>
<accession>A0A075R6E5</accession>
<dbReference type="HOGENOM" id="CLU_001734_2_2_9"/>
<dbReference type="GO" id="GO:0008299">
    <property type="term" value="P:isoprenoid biosynthetic process"/>
    <property type="evidence" value="ECO:0007669"/>
    <property type="project" value="InterPro"/>
</dbReference>
<keyword evidence="4 5" id="KW-0560">Oxidoreductase</keyword>
<dbReference type="PANTHER" id="PTHR10572:SF24">
    <property type="entry name" value="3-HYDROXY-3-METHYLGLUTARYL-COENZYME A REDUCTASE"/>
    <property type="match status" value="1"/>
</dbReference>
<dbReference type="InterPro" id="IPR023076">
    <property type="entry name" value="HMG_CoA_Rdtase_CS"/>
</dbReference>
<dbReference type="InterPro" id="IPR009029">
    <property type="entry name" value="HMG_CoA_Rdtase_sub-bd_dom_sf"/>
</dbReference>